<evidence type="ECO:0000313" key="9">
    <source>
        <dbReference type="Proteomes" id="UP000001554"/>
    </source>
</evidence>
<evidence type="ECO:0000256" key="3">
    <source>
        <dbReference type="ARBA" id="ARBA00006958"/>
    </source>
</evidence>
<dbReference type="InterPro" id="IPR027806">
    <property type="entry name" value="HARBI1_dom"/>
</dbReference>
<keyword evidence="6" id="KW-0378">Hydrolase</keyword>
<dbReference type="GeneID" id="118405724"/>
<gene>
    <name evidence="10" type="primary">LOC118405724</name>
</gene>
<keyword evidence="4" id="KW-0540">Nuclease</keyword>
<proteinExistence type="inferred from homology"/>
<evidence type="ECO:0000256" key="5">
    <source>
        <dbReference type="ARBA" id="ARBA00022723"/>
    </source>
</evidence>
<accession>A0A9J7KG17</accession>
<dbReference type="InterPro" id="IPR045249">
    <property type="entry name" value="HARBI1-like"/>
</dbReference>
<sequence length="363" mass="41375">MLTCRAFAYESRVKRSSLPIPTILSSVKMDDDQADVLKSVVCLLTVASVAKAKAKARAKKVRRKRKTVWVRQWLLDRPNYGLYDQLMAQLAEGDVKSFINFMRMEPEMFYKLVEDLTPKIKKKTTRWREPLPPALRLAVTLRYLATGESYQSLGYAFRVAPNTLVSMVPEVCQAIYDHYHDMVFKCPTTEEEWKEVAQAFSNKWHFHHCCGCIDGKHVRIQAPAHSGSLYHNYKGFSSVIMLAVVDANYRFLYVDMGSYGADSDAGIFRETGLYQALEEDKASLPGSEPLPDGDAAVPYFLVGDDAFPLRSWLMKPHSKKELSPEERIFNYRLCRARRIVENAFGILANRCVSTNQLTDVMIS</sequence>
<dbReference type="AlphaFoldDB" id="A0A9J7KG17"/>
<evidence type="ECO:0000256" key="7">
    <source>
        <dbReference type="ARBA" id="ARBA00023242"/>
    </source>
</evidence>
<evidence type="ECO:0000256" key="1">
    <source>
        <dbReference type="ARBA" id="ARBA00001968"/>
    </source>
</evidence>
<comment type="cofactor">
    <cofactor evidence="1">
        <name>a divalent metal cation</name>
        <dbReference type="ChEBI" id="CHEBI:60240"/>
    </cofactor>
</comment>
<organism evidence="9 10">
    <name type="scientific">Branchiostoma floridae</name>
    <name type="common">Florida lancelet</name>
    <name type="synonym">Amphioxus</name>
    <dbReference type="NCBI Taxonomy" id="7739"/>
    <lineage>
        <taxon>Eukaryota</taxon>
        <taxon>Metazoa</taxon>
        <taxon>Chordata</taxon>
        <taxon>Cephalochordata</taxon>
        <taxon>Leptocardii</taxon>
        <taxon>Amphioxiformes</taxon>
        <taxon>Branchiostomatidae</taxon>
        <taxon>Branchiostoma</taxon>
    </lineage>
</organism>
<evidence type="ECO:0000256" key="2">
    <source>
        <dbReference type="ARBA" id="ARBA00004123"/>
    </source>
</evidence>
<dbReference type="PANTHER" id="PTHR22930:SF284">
    <property type="entry name" value="DDE TNP4 DOMAIN-CONTAINING PROTEIN"/>
    <property type="match status" value="1"/>
</dbReference>
<dbReference type="OMA" id="WRETANL"/>
<dbReference type="KEGG" id="bfo:118405724"/>
<dbReference type="Proteomes" id="UP000001554">
    <property type="component" value="Chromosome 18"/>
</dbReference>
<keyword evidence="7" id="KW-0539">Nucleus</keyword>
<evidence type="ECO:0000259" key="8">
    <source>
        <dbReference type="Pfam" id="PF13359"/>
    </source>
</evidence>
<dbReference type="Pfam" id="PF13359">
    <property type="entry name" value="DDE_Tnp_4"/>
    <property type="match status" value="1"/>
</dbReference>
<comment type="similarity">
    <text evidence="3">Belongs to the HARBI1 family.</text>
</comment>
<dbReference type="GO" id="GO:0005634">
    <property type="term" value="C:nucleus"/>
    <property type="evidence" value="ECO:0007669"/>
    <property type="project" value="UniProtKB-SubCell"/>
</dbReference>
<reference evidence="10" key="2">
    <citation type="submission" date="2025-08" db="UniProtKB">
        <authorList>
            <consortium name="RefSeq"/>
        </authorList>
    </citation>
    <scope>IDENTIFICATION</scope>
    <source>
        <strain evidence="10">S238N-H82</strain>
        <tissue evidence="10">Testes</tissue>
    </source>
</reference>
<keyword evidence="5" id="KW-0479">Metal-binding</keyword>
<dbReference type="OrthoDB" id="10055314at2759"/>
<dbReference type="GO" id="GO:0046872">
    <property type="term" value="F:metal ion binding"/>
    <property type="evidence" value="ECO:0007669"/>
    <property type="project" value="UniProtKB-KW"/>
</dbReference>
<comment type="subcellular location">
    <subcellularLocation>
        <location evidence="2">Nucleus</location>
    </subcellularLocation>
</comment>
<feature type="domain" description="DDE Tnp4" evidence="8">
    <location>
        <begin position="213"/>
        <end position="349"/>
    </location>
</feature>
<keyword evidence="9" id="KW-1185">Reference proteome</keyword>
<dbReference type="GO" id="GO:0004518">
    <property type="term" value="F:nuclease activity"/>
    <property type="evidence" value="ECO:0007669"/>
    <property type="project" value="UniProtKB-KW"/>
</dbReference>
<name>A0A9J7KG17_BRAFL</name>
<evidence type="ECO:0000313" key="10">
    <source>
        <dbReference type="RefSeq" id="XP_035661294.1"/>
    </source>
</evidence>
<dbReference type="GO" id="GO:0016787">
    <property type="term" value="F:hydrolase activity"/>
    <property type="evidence" value="ECO:0007669"/>
    <property type="project" value="UniProtKB-KW"/>
</dbReference>
<reference evidence="9" key="1">
    <citation type="journal article" date="2020" name="Nat. Ecol. Evol.">
        <title>Deeply conserved synteny resolves early events in vertebrate evolution.</title>
        <authorList>
            <person name="Simakov O."/>
            <person name="Marletaz F."/>
            <person name="Yue J.X."/>
            <person name="O'Connell B."/>
            <person name="Jenkins J."/>
            <person name="Brandt A."/>
            <person name="Calef R."/>
            <person name="Tung C.H."/>
            <person name="Huang T.K."/>
            <person name="Schmutz J."/>
            <person name="Satoh N."/>
            <person name="Yu J.K."/>
            <person name="Putnam N.H."/>
            <person name="Green R.E."/>
            <person name="Rokhsar D.S."/>
        </authorList>
    </citation>
    <scope>NUCLEOTIDE SEQUENCE [LARGE SCALE GENOMIC DNA]</scope>
    <source>
        <strain evidence="9">S238N-H82</strain>
    </source>
</reference>
<evidence type="ECO:0000256" key="4">
    <source>
        <dbReference type="ARBA" id="ARBA00022722"/>
    </source>
</evidence>
<protein>
    <submittedName>
        <fullName evidence="10">Protein ALP1-like</fullName>
    </submittedName>
</protein>
<dbReference type="PANTHER" id="PTHR22930">
    <property type="match status" value="1"/>
</dbReference>
<dbReference type="RefSeq" id="XP_035661294.1">
    <property type="nucleotide sequence ID" value="XM_035805401.1"/>
</dbReference>
<evidence type="ECO:0000256" key="6">
    <source>
        <dbReference type="ARBA" id="ARBA00022801"/>
    </source>
</evidence>